<reference evidence="2" key="1">
    <citation type="journal article" date="1997" name="Nucleic Acids Res.">
        <title>tRNAscan-SE: a program for improved detection of transfer RNA genes in genomic sequence.</title>
        <authorList>
            <person name="Lowe T.M."/>
            <person name="Eddy S.R."/>
        </authorList>
    </citation>
    <scope>NUCLEOTIDE SEQUENCE [LARGE SCALE GENOMIC DNA]</scope>
</reference>
<feature type="compositionally biased region" description="Polar residues" evidence="1">
    <location>
        <begin position="52"/>
        <end position="63"/>
    </location>
</feature>
<feature type="compositionally biased region" description="Low complexity" evidence="1">
    <location>
        <begin position="148"/>
        <end position="159"/>
    </location>
</feature>
<dbReference type="GeneID" id="108609658"/>
<feature type="compositionally biased region" description="Polar residues" evidence="1">
    <location>
        <begin position="109"/>
        <end position="120"/>
    </location>
</feature>
<keyword evidence="2" id="KW-1185">Reference proteome</keyword>
<dbReference type="Proteomes" id="UP000694904">
    <property type="component" value="Chromosome 3"/>
</dbReference>
<sequence length="232" mass="26010">MFLMDEDYEPFDPFNIGPIDTKASYNYTAPDTPSFPPPVHATWPKPKEHTNRSVSQATMTKSSADVLHKTESKLGKVAVSQAINKEMSASKRQIPEGSHYHIGGKPKSSRASVRSNTRSIDQPRSEPKHSSSRTSRREHAGGHASYVSASQRSQESRSSFQPELTSNGRSRSTLKVKESRESRTSHTLNRVTPSLKKVAESLRRDLRETLRISKTLFDKAAELTKRLKANYD</sequence>
<dbReference type="RefSeq" id="XP_017856870.1">
    <property type="nucleotide sequence ID" value="XM_018001381.1"/>
</dbReference>
<feature type="compositionally biased region" description="Basic and acidic residues" evidence="1">
    <location>
        <begin position="121"/>
        <end position="141"/>
    </location>
</feature>
<accession>A0ABM1NPI4</accession>
<evidence type="ECO:0000313" key="3">
    <source>
        <dbReference type="RefSeq" id="XP_017856870.1"/>
    </source>
</evidence>
<feature type="compositionally biased region" description="Polar residues" evidence="1">
    <location>
        <begin position="160"/>
        <end position="173"/>
    </location>
</feature>
<evidence type="ECO:0000256" key="1">
    <source>
        <dbReference type="SAM" id="MobiDB-lite"/>
    </source>
</evidence>
<evidence type="ECO:0000313" key="2">
    <source>
        <dbReference type="Proteomes" id="UP000694904"/>
    </source>
</evidence>
<reference evidence="2" key="2">
    <citation type="journal article" date="2016" name="G3 (Bethesda)">
        <title>Genome Evolution in Three Species of Cactophilic Drosophila.</title>
        <authorList>
            <person name="Sanchez-Flores A."/>
            <person name="Penazola F."/>
            <person name="Carpinteyro-Ponce J."/>
            <person name="Nazario-Yepiz N."/>
            <person name="Abreu-Goodger C."/>
            <person name="Machado C.A."/>
            <person name="Markow T.A."/>
        </authorList>
    </citation>
    <scope>NUCLEOTIDE SEQUENCE [LARGE SCALE GENOMIC DNA]</scope>
</reference>
<organism evidence="2 3">
    <name type="scientific">Drosophila arizonae</name>
    <name type="common">Fruit fly</name>
    <dbReference type="NCBI Taxonomy" id="7263"/>
    <lineage>
        <taxon>Eukaryota</taxon>
        <taxon>Metazoa</taxon>
        <taxon>Ecdysozoa</taxon>
        <taxon>Arthropoda</taxon>
        <taxon>Hexapoda</taxon>
        <taxon>Insecta</taxon>
        <taxon>Pterygota</taxon>
        <taxon>Neoptera</taxon>
        <taxon>Endopterygota</taxon>
        <taxon>Diptera</taxon>
        <taxon>Brachycera</taxon>
        <taxon>Muscomorpha</taxon>
        <taxon>Ephydroidea</taxon>
        <taxon>Drosophilidae</taxon>
        <taxon>Drosophila</taxon>
    </lineage>
</organism>
<protein>
    <submittedName>
        <fullName evidence="3">Uncharacterized protein LOC108609658</fullName>
    </submittedName>
</protein>
<feature type="region of interest" description="Disordered" evidence="1">
    <location>
        <begin position="27"/>
        <end position="189"/>
    </location>
</feature>
<gene>
    <name evidence="3" type="primary">LOC108609658</name>
</gene>
<name>A0ABM1NPI4_DROAR</name>
<feature type="compositionally biased region" description="Basic and acidic residues" evidence="1">
    <location>
        <begin position="175"/>
        <end position="184"/>
    </location>
</feature>
<reference evidence="3" key="3">
    <citation type="submission" date="2025-08" db="UniProtKB">
        <authorList>
            <consortium name="RefSeq"/>
        </authorList>
    </citation>
    <scope>IDENTIFICATION</scope>
    <source>
        <tissue evidence="3">Whole organism</tissue>
    </source>
</reference>
<proteinExistence type="predicted"/>